<dbReference type="InterPro" id="IPR002130">
    <property type="entry name" value="Cyclophilin-type_PPIase_dom"/>
</dbReference>
<feature type="domain" description="PPIase cyclophilin-type" evidence="8">
    <location>
        <begin position="19"/>
        <end position="166"/>
    </location>
</feature>
<keyword evidence="9" id="KW-0413">Isomerase</keyword>
<comment type="subunit">
    <text evidence="6">Part of the activated spliceosome B/catalytic step 1 spliceosome, one of the forms of the spliceosome which has a well-formed active site but still cannot catalyze the branching reaction and is composed at least of 52 proteins, the U2, U5 and U6 snRNAs and the pre-mRNA. Recruited during early steps of activated spliceosome B maturation, it is probably one of the first proteins released from this complex as he matures to the spliceosome C complex. Component of the minor spliceosome, which splices U12-type introns.</text>
</comment>
<feature type="compositionally biased region" description="Basic and acidic residues" evidence="7">
    <location>
        <begin position="227"/>
        <end position="270"/>
    </location>
</feature>
<dbReference type="FunFam" id="2.40.100.10:FF:000007">
    <property type="entry name" value="Peptidyl-prolyl cis-trans isomerase CWC27 homolog"/>
    <property type="match status" value="1"/>
</dbReference>
<dbReference type="STRING" id="7217.B3M4C7"/>
<evidence type="ECO:0000256" key="6">
    <source>
        <dbReference type="ARBA" id="ARBA00046368"/>
    </source>
</evidence>
<dbReference type="FunCoup" id="B3M4C7">
    <property type="interactions" value="905"/>
</dbReference>
<dbReference type="eggNOG" id="KOG0885">
    <property type="taxonomic scope" value="Eukaryota"/>
</dbReference>
<reference evidence="9 10" key="1">
    <citation type="journal article" date="2007" name="Nature">
        <title>Evolution of genes and genomes on the Drosophila phylogeny.</title>
        <authorList>
            <consortium name="Drosophila 12 Genomes Consortium"/>
            <person name="Clark A.G."/>
            <person name="Eisen M.B."/>
            <person name="Smith D.R."/>
            <person name="Bergman C.M."/>
            <person name="Oliver B."/>
            <person name="Markow T.A."/>
            <person name="Kaufman T.C."/>
            <person name="Kellis M."/>
            <person name="Gelbart W."/>
            <person name="Iyer V.N."/>
            <person name="Pollard D.A."/>
            <person name="Sackton T.B."/>
            <person name="Larracuente A.M."/>
            <person name="Singh N.D."/>
            <person name="Abad J.P."/>
            <person name="Abt D.N."/>
            <person name="Adryan B."/>
            <person name="Aguade M."/>
            <person name="Akashi H."/>
            <person name="Anderson W.W."/>
            <person name="Aquadro C.F."/>
            <person name="Ardell D.H."/>
            <person name="Arguello R."/>
            <person name="Artieri C.G."/>
            <person name="Barbash D.A."/>
            <person name="Barker D."/>
            <person name="Barsanti P."/>
            <person name="Batterham P."/>
            <person name="Batzoglou S."/>
            <person name="Begun D."/>
            <person name="Bhutkar A."/>
            <person name="Blanco E."/>
            <person name="Bosak S.A."/>
            <person name="Bradley R.K."/>
            <person name="Brand A.D."/>
            <person name="Brent M.R."/>
            <person name="Brooks A.N."/>
            <person name="Brown R.H."/>
            <person name="Butlin R.K."/>
            <person name="Caggese C."/>
            <person name="Calvi B.R."/>
            <person name="Bernardo de Carvalho A."/>
            <person name="Caspi A."/>
            <person name="Castrezana S."/>
            <person name="Celniker S.E."/>
            <person name="Chang J.L."/>
            <person name="Chapple C."/>
            <person name="Chatterji S."/>
            <person name="Chinwalla A."/>
            <person name="Civetta A."/>
            <person name="Clifton S.W."/>
            <person name="Comeron J.M."/>
            <person name="Costello J.C."/>
            <person name="Coyne J.A."/>
            <person name="Daub J."/>
            <person name="David R.G."/>
            <person name="Delcher A.L."/>
            <person name="Delehaunty K."/>
            <person name="Do C.B."/>
            <person name="Ebling H."/>
            <person name="Edwards K."/>
            <person name="Eickbush T."/>
            <person name="Evans J.D."/>
            <person name="Filipski A."/>
            <person name="Findeiss S."/>
            <person name="Freyhult E."/>
            <person name="Fulton L."/>
            <person name="Fulton R."/>
            <person name="Garcia A.C."/>
            <person name="Gardiner A."/>
            <person name="Garfield D.A."/>
            <person name="Garvin B.E."/>
            <person name="Gibson G."/>
            <person name="Gilbert D."/>
            <person name="Gnerre S."/>
            <person name="Godfrey J."/>
            <person name="Good R."/>
            <person name="Gotea V."/>
            <person name="Gravely B."/>
            <person name="Greenberg A.J."/>
            <person name="Griffiths-Jones S."/>
            <person name="Gross S."/>
            <person name="Guigo R."/>
            <person name="Gustafson E.A."/>
            <person name="Haerty W."/>
            <person name="Hahn M.W."/>
            <person name="Halligan D.L."/>
            <person name="Halpern A.L."/>
            <person name="Halter G.M."/>
            <person name="Han M.V."/>
            <person name="Heger A."/>
            <person name="Hillier L."/>
            <person name="Hinrichs A.S."/>
            <person name="Holmes I."/>
            <person name="Hoskins R.A."/>
            <person name="Hubisz M.J."/>
            <person name="Hultmark D."/>
            <person name="Huntley M.A."/>
            <person name="Jaffe D.B."/>
            <person name="Jagadeeshan S."/>
            <person name="Jeck W.R."/>
            <person name="Johnson J."/>
            <person name="Jones C.D."/>
            <person name="Jordan W.C."/>
            <person name="Karpen G.H."/>
            <person name="Kataoka E."/>
            <person name="Keightley P.D."/>
            <person name="Kheradpour P."/>
            <person name="Kirkness E.F."/>
            <person name="Koerich L.B."/>
            <person name="Kristiansen K."/>
            <person name="Kudrna D."/>
            <person name="Kulathinal R.J."/>
            <person name="Kumar S."/>
            <person name="Kwok R."/>
            <person name="Lander E."/>
            <person name="Langley C.H."/>
            <person name="Lapoint R."/>
            <person name="Lazzaro B.P."/>
            <person name="Lee S.J."/>
            <person name="Levesque L."/>
            <person name="Li R."/>
            <person name="Lin C.F."/>
            <person name="Lin M.F."/>
            <person name="Lindblad-Toh K."/>
            <person name="Llopart A."/>
            <person name="Long M."/>
            <person name="Low L."/>
            <person name="Lozovsky E."/>
            <person name="Lu J."/>
            <person name="Luo M."/>
            <person name="Machado C.A."/>
            <person name="Makalowski W."/>
            <person name="Marzo M."/>
            <person name="Matsuda M."/>
            <person name="Matzkin L."/>
            <person name="McAllister B."/>
            <person name="McBride C.S."/>
            <person name="McKernan B."/>
            <person name="McKernan K."/>
            <person name="Mendez-Lago M."/>
            <person name="Minx P."/>
            <person name="Mollenhauer M.U."/>
            <person name="Montooth K."/>
            <person name="Mount S.M."/>
            <person name="Mu X."/>
            <person name="Myers E."/>
            <person name="Negre B."/>
            <person name="Newfeld S."/>
            <person name="Nielsen R."/>
            <person name="Noor M.A."/>
            <person name="O'Grady P."/>
            <person name="Pachter L."/>
            <person name="Papaceit M."/>
            <person name="Parisi M.J."/>
            <person name="Parisi M."/>
            <person name="Parts L."/>
            <person name="Pedersen J.S."/>
            <person name="Pesole G."/>
            <person name="Phillippy A.M."/>
            <person name="Ponting C.P."/>
            <person name="Pop M."/>
            <person name="Porcelli D."/>
            <person name="Powell J.R."/>
            <person name="Prohaska S."/>
            <person name="Pruitt K."/>
            <person name="Puig M."/>
            <person name="Quesneville H."/>
            <person name="Ram K.R."/>
            <person name="Rand D."/>
            <person name="Rasmussen M.D."/>
            <person name="Reed L.K."/>
            <person name="Reenan R."/>
            <person name="Reily A."/>
            <person name="Remington K.A."/>
            <person name="Rieger T.T."/>
            <person name="Ritchie M.G."/>
            <person name="Robin C."/>
            <person name="Rogers Y.H."/>
            <person name="Rohde C."/>
            <person name="Rozas J."/>
            <person name="Rubenfield M.J."/>
            <person name="Ruiz A."/>
            <person name="Russo S."/>
            <person name="Salzberg S.L."/>
            <person name="Sanchez-Gracia A."/>
            <person name="Saranga D.J."/>
            <person name="Sato H."/>
            <person name="Schaeffer S.W."/>
            <person name="Schatz M.C."/>
            <person name="Schlenke T."/>
            <person name="Schwartz R."/>
            <person name="Segarra C."/>
            <person name="Singh R.S."/>
            <person name="Sirot L."/>
            <person name="Sirota M."/>
            <person name="Sisneros N.B."/>
            <person name="Smith C.D."/>
            <person name="Smith T.F."/>
            <person name="Spieth J."/>
            <person name="Stage D.E."/>
            <person name="Stark A."/>
            <person name="Stephan W."/>
            <person name="Strausberg R.L."/>
            <person name="Strempel S."/>
            <person name="Sturgill D."/>
            <person name="Sutton G."/>
            <person name="Sutton G.G."/>
            <person name="Tao W."/>
            <person name="Teichmann S."/>
            <person name="Tobari Y.N."/>
            <person name="Tomimura Y."/>
            <person name="Tsolas J.M."/>
            <person name="Valente V.L."/>
            <person name="Venter E."/>
            <person name="Venter J.C."/>
            <person name="Vicario S."/>
            <person name="Vieira F.G."/>
            <person name="Vilella A.J."/>
            <person name="Villasante A."/>
            <person name="Walenz B."/>
            <person name="Wang J."/>
            <person name="Wasserman M."/>
            <person name="Watts T."/>
            <person name="Wilson D."/>
            <person name="Wilson R.K."/>
            <person name="Wing R.A."/>
            <person name="Wolfner M.F."/>
            <person name="Wong A."/>
            <person name="Wong G.K."/>
            <person name="Wu C.I."/>
            <person name="Wu G."/>
            <person name="Yamamoto D."/>
            <person name="Yang H.P."/>
            <person name="Yang S.P."/>
            <person name="Yorke J.A."/>
            <person name="Yoshida K."/>
            <person name="Zdobnov E."/>
            <person name="Zhang P."/>
            <person name="Zhang Y."/>
            <person name="Zimin A.V."/>
            <person name="Baldwin J."/>
            <person name="Abdouelleil A."/>
            <person name="Abdulkadir J."/>
            <person name="Abebe A."/>
            <person name="Abera B."/>
            <person name="Abreu J."/>
            <person name="Acer S.C."/>
            <person name="Aftuck L."/>
            <person name="Alexander A."/>
            <person name="An P."/>
            <person name="Anderson E."/>
            <person name="Anderson S."/>
            <person name="Arachi H."/>
            <person name="Azer M."/>
            <person name="Bachantsang P."/>
            <person name="Barry A."/>
            <person name="Bayul T."/>
            <person name="Berlin A."/>
            <person name="Bessette D."/>
            <person name="Bloom T."/>
            <person name="Blye J."/>
            <person name="Boguslavskiy L."/>
            <person name="Bonnet C."/>
            <person name="Boukhgalter B."/>
            <person name="Bourzgui I."/>
            <person name="Brown A."/>
            <person name="Cahill P."/>
            <person name="Channer S."/>
            <person name="Cheshatsang Y."/>
            <person name="Chuda L."/>
            <person name="Citroen M."/>
            <person name="Collymore A."/>
            <person name="Cooke P."/>
            <person name="Costello M."/>
            <person name="D'Aco K."/>
            <person name="Daza R."/>
            <person name="De Haan G."/>
            <person name="DeGray S."/>
            <person name="DeMaso C."/>
            <person name="Dhargay N."/>
            <person name="Dooley K."/>
            <person name="Dooley E."/>
            <person name="Doricent M."/>
            <person name="Dorje P."/>
            <person name="Dorjee K."/>
            <person name="Dupes A."/>
            <person name="Elong R."/>
            <person name="Falk J."/>
            <person name="Farina A."/>
            <person name="Faro S."/>
            <person name="Ferguson D."/>
            <person name="Fisher S."/>
            <person name="Foley C.D."/>
            <person name="Franke A."/>
            <person name="Friedrich D."/>
            <person name="Gadbois L."/>
            <person name="Gearin G."/>
            <person name="Gearin C.R."/>
            <person name="Giannoukos G."/>
            <person name="Goode T."/>
            <person name="Graham J."/>
            <person name="Grandbois E."/>
            <person name="Grewal S."/>
            <person name="Gyaltsen K."/>
            <person name="Hafez N."/>
            <person name="Hagos B."/>
            <person name="Hall J."/>
            <person name="Henson C."/>
            <person name="Hollinger A."/>
            <person name="Honan T."/>
            <person name="Huard M.D."/>
            <person name="Hughes L."/>
            <person name="Hurhula B."/>
            <person name="Husby M.E."/>
            <person name="Kamat A."/>
            <person name="Kanga B."/>
            <person name="Kashin S."/>
            <person name="Khazanovich D."/>
            <person name="Kisner P."/>
            <person name="Lance K."/>
            <person name="Lara M."/>
            <person name="Lee W."/>
            <person name="Lennon N."/>
            <person name="Letendre F."/>
            <person name="LeVine R."/>
            <person name="Lipovsky A."/>
            <person name="Liu X."/>
            <person name="Liu J."/>
            <person name="Liu S."/>
            <person name="Lokyitsang T."/>
            <person name="Lokyitsang Y."/>
            <person name="Lubonja R."/>
            <person name="Lui A."/>
            <person name="MacDonald P."/>
            <person name="Magnisalis V."/>
            <person name="Maru K."/>
            <person name="Matthews C."/>
            <person name="McCusker W."/>
            <person name="McDonough S."/>
            <person name="Mehta T."/>
            <person name="Meldrim J."/>
            <person name="Meneus L."/>
            <person name="Mihai O."/>
            <person name="Mihalev A."/>
            <person name="Mihova T."/>
            <person name="Mittelman R."/>
            <person name="Mlenga V."/>
            <person name="Montmayeur A."/>
            <person name="Mulrain L."/>
            <person name="Navidi A."/>
            <person name="Naylor J."/>
            <person name="Negash T."/>
            <person name="Nguyen T."/>
            <person name="Nguyen N."/>
            <person name="Nicol R."/>
            <person name="Norbu C."/>
            <person name="Norbu N."/>
            <person name="Novod N."/>
            <person name="O'Neill B."/>
            <person name="Osman S."/>
            <person name="Markiewicz E."/>
            <person name="Oyono O.L."/>
            <person name="Patti C."/>
            <person name="Phunkhang P."/>
            <person name="Pierre F."/>
            <person name="Priest M."/>
            <person name="Raghuraman S."/>
            <person name="Rege F."/>
            <person name="Reyes R."/>
            <person name="Rise C."/>
            <person name="Rogov P."/>
            <person name="Ross K."/>
            <person name="Ryan E."/>
            <person name="Settipalli S."/>
            <person name="Shea T."/>
            <person name="Sherpa N."/>
            <person name="Shi L."/>
            <person name="Shih D."/>
            <person name="Sparrow T."/>
            <person name="Spaulding J."/>
            <person name="Stalker J."/>
            <person name="Stange-Thomann N."/>
            <person name="Stavropoulos S."/>
            <person name="Stone C."/>
            <person name="Strader C."/>
            <person name="Tesfaye S."/>
            <person name="Thomson T."/>
            <person name="Thoulutsang Y."/>
            <person name="Thoulutsang D."/>
            <person name="Topham K."/>
            <person name="Topping I."/>
            <person name="Tsamla T."/>
            <person name="Vassiliev H."/>
            <person name="Vo A."/>
            <person name="Wangchuk T."/>
            <person name="Wangdi T."/>
            <person name="Weiand M."/>
            <person name="Wilkinson J."/>
            <person name="Wilson A."/>
            <person name="Yadav S."/>
            <person name="Young G."/>
            <person name="Yu Q."/>
            <person name="Zembek L."/>
            <person name="Zhong D."/>
            <person name="Zimmer A."/>
            <person name="Zwirko Z."/>
            <person name="Jaffe D.B."/>
            <person name="Alvarez P."/>
            <person name="Brockman W."/>
            <person name="Butler J."/>
            <person name="Chin C."/>
            <person name="Gnerre S."/>
            <person name="Grabherr M."/>
            <person name="Kleber M."/>
            <person name="Mauceli E."/>
            <person name="MacCallum I."/>
        </authorList>
    </citation>
    <scope>NUCLEOTIDE SEQUENCE [LARGE SCALE GENOMIC DNA]</scope>
    <source>
        <strain evidence="10">Tucson 14024-0371.13</strain>
    </source>
</reference>
<evidence type="ECO:0000256" key="7">
    <source>
        <dbReference type="SAM" id="MobiDB-lite"/>
    </source>
</evidence>
<evidence type="ECO:0000313" key="9">
    <source>
        <dbReference type="EMBL" id="EDV39397.1"/>
    </source>
</evidence>
<feature type="compositionally biased region" description="Basic and acidic residues" evidence="7">
    <location>
        <begin position="289"/>
        <end position="298"/>
    </location>
</feature>
<dbReference type="Proteomes" id="UP000007801">
    <property type="component" value="Unassembled WGS sequence"/>
</dbReference>
<dbReference type="OMA" id="DDWYDVY"/>
<dbReference type="GO" id="GO:0006457">
    <property type="term" value="P:protein folding"/>
    <property type="evidence" value="ECO:0007669"/>
    <property type="project" value="InterPro"/>
</dbReference>
<dbReference type="PROSITE" id="PS50072">
    <property type="entry name" value="CSA_PPIASE_2"/>
    <property type="match status" value="1"/>
</dbReference>
<evidence type="ECO:0000259" key="8">
    <source>
        <dbReference type="PROSITE" id="PS50072"/>
    </source>
</evidence>
<dbReference type="HOGENOM" id="CLU_012062_14_4_1"/>
<keyword evidence="10" id="KW-1185">Reference proteome</keyword>
<evidence type="ECO:0000256" key="4">
    <source>
        <dbReference type="ARBA" id="ARBA00040027"/>
    </source>
</evidence>
<dbReference type="PANTHER" id="PTHR45625:SF6">
    <property type="entry name" value="SPLICEOSOME-ASSOCIATED PROTEIN CWC27 HOMOLOG"/>
    <property type="match status" value="1"/>
</dbReference>
<comment type="similarity">
    <text evidence="2">Belongs to the cyclophilin-type PPIase family.</text>
</comment>
<dbReference type="InterPro" id="IPR029000">
    <property type="entry name" value="Cyclophilin-like_dom_sf"/>
</dbReference>
<organism evidence="9 10">
    <name type="scientific">Drosophila ananassae</name>
    <name type="common">Fruit fly</name>
    <dbReference type="NCBI Taxonomy" id="7217"/>
    <lineage>
        <taxon>Eukaryota</taxon>
        <taxon>Metazoa</taxon>
        <taxon>Ecdysozoa</taxon>
        <taxon>Arthropoda</taxon>
        <taxon>Hexapoda</taxon>
        <taxon>Insecta</taxon>
        <taxon>Pterygota</taxon>
        <taxon>Neoptera</taxon>
        <taxon>Endopterygota</taxon>
        <taxon>Diptera</taxon>
        <taxon>Brachycera</taxon>
        <taxon>Muscomorpha</taxon>
        <taxon>Ephydroidea</taxon>
        <taxon>Drosophilidae</taxon>
        <taxon>Drosophila</taxon>
        <taxon>Sophophora</taxon>
    </lineage>
</organism>
<name>B3M4C7_DROAN</name>
<dbReference type="GO" id="GO:0071013">
    <property type="term" value="C:catalytic step 2 spliceosome"/>
    <property type="evidence" value="ECO:0007669"/>
    <property type="project" value="TreeGrafter"/>
</dbReference>
<evidence type="ECO:0000256" key="3">
    <source>
        <dbReference type="ARBA" id="ARBA00023242"/>
    </source>
</evidence>
<feature type="compositionally biased region" description="Low complexity" evidence="7">
    <location>
        <begin position="484"/>
        <end position="496"/>
    </location>
</feature>
<dbReference type="InParanoid" id="B3M4C7"/>
<dbReference type="KEGG" id="dan:6507913"/>
<proteinExistence type="inferred from homology"/>
<evidence type="ECO:0000313" key="10">
    <source>
        <dbReference type="Proteomes" id="UP000007801"/>
    </source>
</evidence>
<dbReference type="GeneID" id="6507913"/>
<dbReference type="InterPro" id="IPR044666">
    <property type="entry name" value="Cyclophilin_A-like"/>
</dbReference>
<feature type="region of interest" description="Disordered" evidence="7">
    <location>
        <begin position="412"/>
        <end position="431"/>
    </location>
</feature>
<feature type="compositionally biased region" description="Acidic residues" evidence="7">
    <location>
        <begin position="299"/>
        <end position="308"/>
    </location>
</feature>
<dbReference type="GO" id="GO:0003755">
    <property type="term" value="F:peptidyl-prolyl cis-trans isomerase activity"/>
    <property type="evidence" value="ECO:0007669"/>
    <property type="project" value="InterPro"/>
</dbReference>
<keyword evidence="3" id="KW-0539">Nucleus</keyword>
<gene>
    <name evidence="9" type="primary">Dana\GF25290</name>
    <name evidence="9" type="synonym">dana_GLEANR_9971</name>
    <name evidence="9" type="ORF">GF25290</name>
</gene>
<comment type="subcellular location">
    <subcellularLocation>
        <location evidence="1">Nucleus</location>
    </subcellularLocation>
</comment>
<evidence type="ECO:0000256" key="2">
    <source>
        <dbReference type="ARBA" id="ARBA00007365"/>
    </source>
</evidence>
<feature type="region of interest" description="Disordered" evidence="7">
    <location>
        <begin position="225"/>
        <end position="325"/>
    </location>
</feature>
<dbReference type="PROSITE" id="PS00170">
    <property type="entry name" value="CSA_PPIASE_1"/>
    <property type="match status" value="1"/>
</dbReference>
<dbReference type="PRINTS" id="PR00153">
    <property type="entry name" value="CSAPPISMRASE"/>
</dbReference>
<feature type="region of interest" description="Disordered" evidence="7">
    <location>
        <begin position="457"/>
        <end position="496"/>
    </location>
</feature>
<evidence type="ECO:0000256" key="5">
    <source>
        <dbReference type="ARBA" id="ARBA00042090"/>
    </source>
</evidence>
<dbReference type="CDD" id="cd01925">
    <property type="entry name" value="cyclophilin_CeCYP16-like"/>
    <property type="match status" value="1"/>
</dbReference>
<dbReference type="SUPFAM" id="SSF50891">
    <property type="entry name" value="Cyclophilin-like"/>
    <property type="match status" value="1"/>
</dbReference>
<dbReference type="InterPro" id="IPR020892">
    <property type="entry name" value="Cyclophilin-type_PPIase_CS"/>
</dbReference>
<dbReference type="PhylomeDB" id="B3M4C7"/>
<protein>
    <recommendedName>
        <fullName evidence="4">Spliceosome-associated protein CWC27 homolog</fullName>
    </recommendedName>
    <alternativeName>
        <fullName evidence="5">Probable inactive peptidyl-prolyl cis-trans isomerase CWC27 homolog</fullName>
    </alternativeName>
</protein>
<dbReference type="PANTHER" id="PTHR45625">
    <property type="entry name" value="PEPTIDYL-PROLYL CIS-TRANS ISOMERASE-RELATED"/>
    <property type="match status" value="1"/>
</dbReference>
<dbReference type="OrthoDB" id="442970at2759"/>
<dbReference type="SMR" id="B3M4C7"/>
<dbReference type="Gene3D" id="2.40.100.10">
    <property type="entry name" value="Cyclophilin-like"/>
    <property type="match status" value="1"/>
</dbReference>
<dbReference type="Pfam" id="PF00160">
    <property type="entry name" value="Pro_isomerase"/>
    <property type="match status" value="1"/>
</dbReference>
<dbReference type="AlphaFoldDB" id="B3M4C7"/>
<dbReference type="EMBL" id="CH902618">
    <property type="protein sequence ID" value="EDV39397.1"/>
    <property type="molecule type" value="Genomic_DNA"/>
</dbReference>
<evidence type="ECO:0000256" key="1">
    <source>
        <dbReference type="ARBA" id="ARBA00004123"/>
    </source>
</evidence>
<sequence length="496" mass="56218">MSNIYIQEPPTSGKVLLKTTVGDIDIELWARECPKACRNFVQLCLEGYYKNTEFHRLVKGFIVQGGDPNGDGTGGESIYGQPFKDEFHSRLRYTRRGLVGMANSGKDDNGSQFFFTFAPTPELQNKNTLFGKITGDTIYNMLKLEEGIVDHQERPMHAHRIVATEVLSNPFDDIVPRVLAKPTKSKKNKKERQGVKNFGLLSFGEEAEGDEEETNVYVKKNAGKAKSLHDNVDDPKLSKEPIRVPNVEKADSEEPLSDDCKEDKDMEKSSSKSYSDLVKKKLSKGSSSRSDKKVKEVVEESDSDDDQDVLMTREKEQSRKISEEKSKIREEIASLKKQYQMDKQNKDKLLESTQEKVSKEEIKGATDNHYIKDFIQSKEKYTAKVKLQPKGQSREEFTLGLLSKFRTKLDNLKQKSGSEDCDPEPKELDEKAVEQEIIGDDWLSHTLNFNSTAPVLAKDANSKGDDWYDAYDPRNPLNKRKRGVNSSSSSSKSRKK</sequence>
<accession>B3M4C7</accession>
<feature type="compositionally biased region" description="Basic and acidic residues" evidence="7">
    <location>
        <begin position="311"/>
        <end position="325"/>
    </location>
</feature>